<gene>
    <name evidence="3" type="ORF">GA0070214_111183</name>
</gene>
<comment type="similarity">
    <text evidence="1">Belongs to the ROK (NagC/XylR) family.</text>
</comment>
<dbReference type="InterPro" id="IPR000600">
    <property type="entry name" value="ROK"/>
</dbReference>
<dbReference type="Pfam" id="PF00480">
    <property type="entry name" value="ROK"/>
    <property type="match status" value="1"/>
</dbReference>
<evidence type="ECO:0000313" key="4">
    <source>
        <dbReference type="Proteomes" id="UP000199629"/>
    </source>
</evidence>
<feature type="domain" description="HTH marR-type" evidence="2">
    <location>
        <begin position="10"/>
        <end position="59"/>
    </location>
</feature>
<dbReference type="SUPFAM" id="SSF53067">
    <property type="entry name" value="Actin-like ATPase domain"/>
    <property type="match status" value="1"/>
</dbReference>
<dbReference type="RefSeq" id="WP_091269278.1">
    <property type="nucleotide sequence ID" value="NZ_FMCS01000011.1"/>
</dbReference>
<sequence>MTMVGPETADQARLLRLLRDDGPRSRVELADALGLPRARFTAEADRLAAQGLVESAGPAASRGGRRSSLLRVGRQVRFGAVRVGDGRLAVALTDGELTLLARHDEPVDVRLGPELVVGRAVELLGKLRAEAGLARLAGVGVALPAPVAVREGAPVSPPALPGWHQFPVRDTIAAELGCPVQVDNDANVMALGERHAGTGRPFDDFLYVKLGDAVGCGLVLGGALYRGATSGAGDIGHLQLTEDGPLCGCGNTGCVEAYCGDAALVREAVTAARAGRSTALADRLATDGALTVNDVAAAATAGDPAAQTLVRDAARRLGQVLVGLVSFVNPAIVIIGGAAPGIGPVLLAEIRGVVYRRSTPLATGSMPIVLSDLDDRAGLVGAARLVSDQVFAAR</sequence>
<dbReference type="AlphaFoldDB" id="A0A1C4Z4U7"/>
<dbReference type="InterPro" id="IPR000835">
    <property type="entry name" value="HTH_MarR-typ"/>
</dbReference>
<dbReference type="Proteomes" id="UP000199629">
    <property type="component" value="Unassembled WGS sequence"/>
</dbReference>
<dbReference type="PANTHER" id="PTHR18964:SF173">
    <property type="entry name" value="GLUCOKINASE"/>
    <property type="match status" value="1"/>
</dbReference>
<dbReference type="EMBL" id="FMCS01000011">
    <property type="protein sequence ID" value="SCF27924.1"/>
    <property type="molecule type" value="Genomic_DNA"/>
</dbReference>
<dbReference type="GO" id="GO:0016301">
    <property type="term" value="F:kinase activity"/>
    <property type="evidence" value="ECO:0007669"/>
    <property type="project" value="UniProtKB-KW"/>
</dbReference>
<dbReference type="InterPro" id="IPR036388">
    <property type="entry name" value="WH-like_DNA-bd_sf"/>
</dbReference>
<dbReference type="InterPro" id="IPR043129">
    <property type="entry name" value="ATPase_NBD"/>
</dbReference>
<dbReference type="PANTHER" id="PTHR18964">
    <property type="entry name" value="ROK (REPRESSOR, ORF, KINASE) FAMILY"/>
    <property type="match status" value="1"/>
</dbReference>
<reference evidence="4" key="1">
    <citation type="submission" date="2016-06" db="EMBL/GenBank/DDBJ databases">
        <authorList>
            <person name="Varghese N."/>
            <person name="Submissions Spin"/>
        </authorList>
    </citation>
    <scope>NUCLEOTIDE SEQUENCE [LARGE SCALE GENOMIC DNA]</scope>
    <source>
        <strain evidence="4">DSM 45246</strain>
    </source>
</reference>
<keyword evidence="3" id="KW-0418">Kinase</keyword>
<keyword evidence="4" id="KW-1185">Reference proteome</keyword>
<accession>A0A1C4Z4U7</accession>
<dbReference type="Gene3D" id="1.10.10.10">
    <property type="entry name" value="Winged helix-like DNA-binding domain superfamily/Winged helix DNA-binding domain"/>
    <property type="match status" value="1"/>
</dbReference>
<dbReference type="SUPFAM" id="SSF46785">
    <property type="entry name" value="Winged helix' DNA-binding domain"/>
    <property type="match status" value="1"/>
</dbReference>
<dbReference type="InterPro" id="IPR036390">
    <property type="entry name" value="WH_DNA-bd_sf"/>
</dbReference>
<proteinExistence type="inferred from homology"/>
<evidence type="ECO:0000256" key="1">
    <source>
        <dbReference type="ARBA" id="ARBA00006479"/>
    </source>
</evidence>
<protein>
    <submittedName>
        <fullName evidence="3">Sugar kinase of the NBD/HSP70 family, may contain an N-terminal HTH domain</fullName>
    </submittedName>
</protein>
<dbReference type="Pfam" id="PF12802">
    <property type="entry name" value="MarR_2"/>
    <property type="match status" value="1"/>
</dbReference>
<keyword evidence="3" id="KW-0808">Transferase</keyword>
<dbReference type="GO" id="GO:0003700">
    <property type="term" value="F:DNA-binding transcription factor activity"/>
    <property type="evidence" value="ECO:0007669"/>
    <property type="project" value="InterPro"/>
</dbReference>
<evidence type="ECO:0000259" key="2">
    <source>
        <dbReference type="Pfam" id="PF12802"/>
    </source>
</evidence>
<evidence type="ECO:0000313" key="3">
    <source>
        <dbReference type="EMBL" id="SCF27924.1"/>
    </source>
</evidence>
<dbReference type="Gene3D" id="3.30.420.40">
    <property type="match status" value="2"/>
</dbReference>
<organism evidence="3 4">
    <name type="scientific">Micromonospora chaiyaphumensis</name>
    <dbReference type="NCBI Taxonomy" id="307119"/>
    <lineage>
        <taxon>Bacteria</taxon>
        <taxon>Bacillati</taxon>
        <taxon>Actinomycetota</taxon>
        <taxon>Actinomycetes</taxon>
        <taxon>Micromonosporales</taxon>
        <taxon>Micromonosporaceae</taxon>
        <taxon>Micromonospora</taxon>
    </lineage>
</organism>
<name>A0A1C4Z4U7_9ACTN</name>